<evidence type="ECO:0000313" key="3">
    <source>
        <dbReference type="Proteomes" id="UP000054549"/>
    </source>
</evidence>
<evidence type="ECO:0000313" key="2">
    <source>
        <dbReference type="EMBL" id="KIL66372.1"/>
    </source>
</evidence>
<dbReference type="EMBL" id="KN818236">
    <property type="protein sequence ID" value="KIL66372.1"/>
    <property type="molecule type" value="Genomic_DNA"/>
</dbReference>
<dbReference type="OrthoDB" id="3263285at2759"/>
<dbReference type="Gene3D" id="3.30.1360.20">
    <property type="entry name" value="Transcriptional coactivator/pterin dehydratase"/>
    <property type="match status" value="1"/>
</dbReference>
<sequence>MVSQLMMLETPSVTDSSKPRHSGPKPNALKDSPEEEPIPPLPAPVKGYPTPWITQYDVLTYVYPLYTRGWGQSLKPWKPPPPKTRPGNGKGSKAGEEEEKKNEERERYTMLFSAKYKFKDYDSVVEFFLKLVKVAKAENHHPSVIIANGSPFTVTVTTQTDSARRPTWVEEEQPQPRQHPPQPASSESSKPSPGESELIPAGTVSPPISTRAPYKIPGLTIRDVRLAILTETVYTTHFASHLSCLGRHIHPANFRLSWDSMERIWKRQVLLPGAETGRRERREKWLEERVRRKRERNKAKNKSRLKCYACNGNHHVNDCTKRAEIKPQSHCPYCKEFHWSIDCPVRAAKHINQEQLEQ</sequence>
<feature type="compositionally biased region" description="Basic and acidic residues" evidence="1">
    <location>
        <begin position="93"/>
        <end position="105"/>
    </location>
</feature>
<dbReference type="Proteomes" id="UP000054549">
    <property type="component" value="Unassembled WGS sequence"/>
</dbReference>
<dbReference type="STRING" id="946122.A0A0C2WX43"/>
<dbReference type="AlphaFoldDB" id="A0A0C2WX43"/>
<dbReference type="InterPro" id="IPR036428">
    <property type="entry name" value="PCD_sf"/>
</dbReference>
<feature type="region of interest" description="Disordered" evidence="1">
    <location>
        <begin position="74"/>
        <end position="105"/>
    </location>
</feature>
<dbReference type="GO" id="GO:0006729">
    <property type="term" value="P:tetrahydrobiopterin biosynthetic process"/>
    <property type="evidence" value="ECO:0007669"/>
    <property type="project" value="InterPro"/>
</dbReference>
<organism evidence="2 3">
    <name type="scientific">Amanita muscaria (strain Koide BX008)</name>
    <dbReference type="NCBI Taxonomy" id="946122"/>
    <lineage>
        <taxon>Eukaryota</taxon>
        <taxon>Fungi</taxon>
        <taxon>Dikarya</taxon>
        <taxon>Basidiomycota</taxon>
        <taxon>Agaricomycotina</taxon>
        <taxon>Agaricomycetes</taxon>
        <taxon>Agaricomycetidae</taxon>
        <taxon>Agaricales</taxon>
        <taxon>Pluteineae</taxon>
        <taxon>Amanitaceae</taxon>
        <taxon>Amanita</taxon>
    </lineage>
</organism>
<dbReference type="HOGENOM" id="CLU_773779_0_0_1"/>
<protein>
    <submittedName>
        <fullName evidence="2">Uncharacterized protein</fullName>
    </submittedName>
</protein>
<dbReference type="SUPFAM" id="SSF55248">
    <property type="entry name" value="PCD-like"/>
    <property type="match status" value="1"/>
</dbReference>
<accession>A0A0C2WX43</accession>
<keyword evidence="3" id="KW-1185">Reference proteome</keyword>
<name>A0A0C2WX43_AMAMK</name>
<feature type="region of interest" description="Disordered" evidence="1">
    <location>
        <begin position="1"/>
        <end position="45"/>
    </location>
</feature>
<feature type="compositionally biased region" description="Low complexity" evidence="1">
    <location>
        <begin position="184"/>
        <end position="197"/>
    </location>
</feature>
<reference evidence="2 3" key="1">
    <citation type="submission" date="2014-04" db="EMBL/GenBank/DDBJ databases">
        <title>Evolutionary Origins and Diversification of the Mycorrhizal Mutualists.</title>
        <authorList>
            <consortium name="DOE Joint Genome Institute"/>
            <consortium name="Mycorrhizal Genomics Consortium"/>
            <person name="Kohler A."/>
            <person name="Kuo A."/>
            <person name="Nagy L.G."/>
            <person name="Floudas D."/>
            <person name="Copeland A."/>
            <person name="Barry K.W."/>
            <person name="Cichocki N."/>
            <person name="Veneault-Fourrey C."/>
            <person name="LaButti K."/>
            <person name="Lindquist E.A."/>
            <person name="Lipzen A."/>
            <person name="Lundell T."/>
            <person name="Morin E."/>
            <person name="Murat C."/>
            <person name="Riley R."/>
            <person name="Ohm R."/>
            <person name="Sun H."/>
            <person name="Tunlid A."/>
            <person name="Henrissat B."/>
            <person name="Grigoriev I.V."/>
            <person name="Hibbett D.S."/>
            <person name="Martin F."/>
        </authorList>
    </citation>
    <scope>NUCLEOTIDE SEQUENCE [LARGE SCALE GENOMIC DNA]</scope>
    <source>
        <strain evidence="2 3">Koide BX008</strain>
    </source>
</reference>
<dbReference type="GO" id="GO:0008124">
    <property type="term" value="F:4-alpha-hydroxytetrahydrobiopterin dehydratase activity"/>
    <property type="evidence" value="ECO:0007669"/>
    <property type="project" value="InterPro"/>
</dbReference>
<proteinExistence type="predicted"/>
<gene>
    <name evidence="2" type="ORF">M378DRAFT_10084</name>
</gene>
<dbReference type="InParanoid" id="A0A0C2WX43"/>
<feature type="region of interest" description="Disordered" evidence="1">
    <location>
        <begin position="158"/>
        <end position="212"/>
    </location>
</feature>
<evidence type="ECO:0000256" key="1">
    <source>
        <dbReference type="SAM" id="MobiDB-lite"/>
    </source>
</evidence>